<protein>
    <submittedName>
        <fullName evidence="2">Uncharacterized protein</fullName>
    </submittedName>
</protein>
<accession>A0A8J3G231</accession>
<dbReference type="AlphaFoldDB" id="A0A8J3G231"/>
<feature type="transmembrane region" description="Helical" evidence="1">
    <location>
        <begin position="15"/>
        <end position="35"/>
    </location>
</feature>
<sequence>MRLRSVTKNVKDQNWLAVALDFFIVVTGILIAFQITNWSETRQDRTREQQIVSRLHADFEALGRRTEEKIEYFESSINEIEEFRQLIINYPESADIQQIKVFFETSFNLPSPSGQSDTYAQLVASGDMKLLSNDTLRDELVSHAALTGQFMSGNQSVREWSRPYLTALVRLGALIEEMAMDEAVAMSGSKADLIVGINLYQGVFAGQLSVNKSHQESFAKLIKMLAEESSK</sequence>
<keyword evidence="1" id="KW-0812">Transmembrane</keyword>
<keyword evidence="1" id="KW-0472">Membrane</keyword>
<dbReference type="Proteomes" id="UP000634004">
    <property type="component" value="Unassembled WGS sequence"/>
</dbReference>
<name>A0A8J3G231_9PROT</name>
<keyword evidence="1" id="KW-1133">Transmembrane helix</keyword>
<comment type="caution">
    <text evidence="2">The sequence shown here is derived from an EMBL/GenBank/DDBJ whole genome shotgun (WGS) entry which is preliminary data.</text>
</comment>
<gene>
    <name evidence="2" type="ORF">GCM10009069_11680</name>
</gene>
<dbReference type="Pfam" id="PF19578">
    <property type="entry name" value="DUF6090"/>
    <property type="match status" value="1"/>
</dbReference>
<proteinExistence type="predicted"/>
<organism evidence="2 3">
    <name type="scientific">Algimonas arctica</name>
    <dbReference type="NCBI Taxonomy" id="1479486"/>
    <lineage>
        <taxon>Bacteria</taxon>
        <taxon>Pseudomonadati</taxon>
        <taxon>Pseudomonadota</taxon>
        <taxon>Alphaproteobacteria</taxon>
        <taxon>Maricaulales</taxon>
        <taxon>Robiginitomaculaceae</taxon>
        <taxon>Algimonas</taxon>
    </lineage>
</organism>
<dbReference type="EMBL" id="BMZH01000004">
    <property type="protein sequence ID" value="GHA90434.1"/>
    <property type="molecule type" value="Genomic_DNA"/>
</dbReference>
<keyword evidence="3" id="KW-1185">Reference proteome</keyword>
<reference evidence="2" key="1">
    <citation type="journal article" date="2014" name="Int. J. Syst. Evol. Microbiol.">
        <title>Complete genome sequence of Corynebacterium casei LMG S-19264T (=DSM 44701T), isolated from a smear-ripened cheese.</title>
        <authorList>
            <consortium name="US DOE Joint Genome Institute (JGI-PGF)"/>
            <person name="Walter F."/>
            <person name="Albersmeier A."/>
            <person name="Kalinowski J."/>
            <person name="Ruckert C."/>
        </authorList>
    </citation>
    <scope>NUCLEOTIDE SEQUENCE</scope>
    <source>
        <strain evidence="2">KCTC 32513</strain>
    </source>
</reference>
<evidence type="ECO:0000313" key="2">
    <source>
        <dbReference type="EMBL" id="GHA90434.1"/>
    </source>
</evidence>
<evidence type="ECO:0000256" key="1">
    <source>
        <dbReference type="SAM" id="Phobius"/>
    </source>
</evidence>
<reference evidence="2" key="2">
    <citation type="submission" date="2020-09" db="EMBL/GenBank/DDBJ databases">
        <authorList>
            <person name="Sun Q."/>
            <person name="Kim S."/>
        </authorList>
    </citation>
    <scope>NUCLEOTIDE SEQUENCE</scope>
    <source>
        <strain evidence="2">KCTC 32513</strain>
    </source>
</reference>
<dbReference type="InterPro" id="IPR045749">
    <property type="entry name" value="DUF6090"/>
</dbReference>
<dbReference type="RefSeq" id="WP_189496397.1">
    <property type="nucleotide sequence ID" value="NZ_BMZH01000004.1"/>
</dbReference>
<evidence type="ECO:0000313" key="3">
    <source>
        <dbReference type="Proteomes" id="UP000634004"/>
    </source>
</evidence>